<organism evidence="2 3">
    <name type="scientific">Candidatus Electronema aureum</name>
    <dbReference type="NCBI Taxonomy" id="2005002"/>
    <lineage>
        <taxon>Bacteria</taxon>
        <taxon>Pseudomonadati</taxon>
        <taxon>Thermodesulfobacteriota</taxon>
        <taxon>Desulfobulbia</taxon>
        <taxon>Desulfobulbales</taxon>
        <taxon>Desulfobulbaceae</taxon>
        <taxon>Candidatus Electronema</taxon>
    </lineage>
</organism>
<dbReference type="InterPro" id="IPR021986">
    <property type="entry name" value="Spherulin4"/>
</dbReference>
<dbReference type="Pfam" id="PF12138">
    <property type="entry name" value="Spherulin4"/>
    <property type="match status" value="1"/>
</dbReference>
<proteinExistence type="predicted"/>
<dbReference type="AlphaFoldDB" id="A0A521G5R2"/>
<protein>
    <submittedName>
        <fullName evidence="2">Spherulation-specific family 4</fullName>
    </submittedName>
</protein>
<evidence type="ECO:0000313" key="3">
    <source>
        <dbReference type="Proteomes" id="UP000316238"/>
    </source>
</evidence>
<feature type="chain" id="PRO_5021866493" evidence="1">
    <location>
        <begin position="27"/>
        <end position="255"/>
    </location>
</feature>
<accession>A0A521G5R2</accession>
<dbReference type="PANTHER" id="PTHR35040">
    <property type="match status" value="1"/>
</dbReference>
<gene>
    <name evidence="2" type="ORF">CDV28_101184</name>
</gene>
<feature type="signal peptide" evidence="1">
    <location>
        <begin position="1"/>
        <end position="26"/>
    </location>
</feature>
<keyword evidence="3" id="KW-1185">Reference proteome</keyword>
<name>A0A521G5R2_9BACT</name>
<keyword evidence="1" id="KW-0732">Signal</keyword>
<reference evidence="2" key="1">
    <citation type="submission" date="2017-07" db="EMBL/GenBank/DDBJ databases">
        <title>The cable genome - Insights into the physiology and evolution of filamentous bacteria capable of sulfide oxidation via long distance electron transfer.</title>
        <authorList>
            <person name="Thorup C."/>
            <person name="Bjerg J.T."/>
            <person name="Schreiber L."/>
            <person name="Nielsen L.P."/>
            <person name="Kjeldsen K.U."/>
            <person name="Boesen T."/>
            <person name="Boggild A."/>
            <person name="Meysman F."/>
            <person name="Geelhoed J."/>
            <person name="Schramm A."/>
        </authorList>
    </citation>
    <scope>NUCLEOTIDE SEQUENCE [LARGE SCALE GENOMIC DNA]</scope>
    <source>
        <strain evidence="2">GS</strain>
    </source>
</reference>
<evidence type="ECO:0000313" key="2">
    <source>
        <dbReference type="EMBL" id="TAA76281.1"/>
    </source>
</evidence>
<dbReference type="Proteomes" id="UP000316238">
    <property type="component" value="Unassembled WGS sequence"/>
</dbReference>
<evidence type="ECO:0000256" key="1">
    <source>
        <dbReference type="SAM" id="SignalP"/>
    </source>
</evidence>
<sequence length="255" mass="27811">MNLHLSIVASIVAVLSWFSITPSAQAAGLCQGIAVPAYFYPGSLWTAAIGSAPRTTLMIMNPNSGPSTIKDANYASAVAKAQAAGGKVLGYVATNYGNRPVVDVKNEINAYKSWYGVDGIFLDEVHYDAAYLPYYKMLANYTRGSKGGFVMFNPGMVPAEGYVKLADTTIVFEDSYADYQKWVPPSWMYKYPAGKLTHLVYKASDATQLTNAINLSRSRNAGMIYITNDVLDNPWDTLPSYWVSEVNTMTAKCAP</sequence>
<dbReference type="PANTHER" id="PTHR35040:SF9">
    <property type="entry name" value="4-LIKE CELL SURFACE PROTEIN, PUTATIVE (AFU_ORTHOLOGUE AFUA_4G14080)-RELATED"/>
    <property type="match status" value="1"/>
</dbReference>
<dbReference type="EMBL" id="NQJD01000001">
    <property type="protein sequence ID" value="TAA76281.1"/>
    <property type="molecule type" value="Genomic_DNA"/>
</dbReference>
<comment type="caution">
    <text evidence="2">The sequence shown here is derived from an EMBL/GenBank/DDBJ whole genome shotgun (WGS) entry which is preliminary data.</text>
</comment>